<dbReference type="OrthoDB" id="1489104at2"/>
<dbReference type="RefSeq" id="WP_136459419.1">
    <property type="nucleotide sequence ID" value="NZ_SRSF01000004.1"/>
</dbReference>
<evidence type="ECO:0000313" key="2">
    <source>
        <dbReference type="Proteomes" id="UP000308528"/>
    </source>
</evidence>
<comment type="caution">
    <text evidence="1">The sequence shown here is derived from an EMBL/GenBank/DDBJ whole genome shotgun (WGS) entry which is preliminary data.</text>
</comment>
<reference evidence="1 2" key="1">
    <citation type="submission" date="2019-04" db="EMBL/GenBank/DDBJ databases">
        <title>Lewinella litorea sp. nov., isolated from a marine sand.</title>
        <authorList>
            <person name="Yoon J.-H."/>
        </authorList>
    </citation>
    <scope>NUCLEOTIDE SEQUENCE [LARGE SCALE GENOMIC DNA]</scope>
    <source>
        <strain evidence="1 2">HSMS-39</strain>
    </source>
</reference>
<evidence type="ECO:0000313" key="1">
    <source>
        <dbReference type="EMBL" id="THH39306.1"/>
    </source>
</evidence>
<dbReference type="Proteomes" id="UP000308528">
    <property type="component" value="Unassembled WGS sequence"/>
</dbReference>
<dbReference type="AlphaFoldDB" id="A0A4S4NHW7"/>
<keyword evidence="2" id="KW-1185">Reference proteome</keyword>
<name>A0A4S4NHW7_9BACT</name>
<gene>
    <name evidence="1" type="ORF">E4021_11145</name>
</gene>
<organism evidence="1 2">
    <name type="scientific">Neolewinella litorea</name>
    <dbReference type="NCBI Taxonomy" id="2562452"/>
    <lineage>
        <taxon>Bacteria</taxon>
        <taxon>Pseudomonadati</taxon>
        <taxon>Bacteroidota</taxon>
        <taxon>Saprospiria</taxon>
        <taxon>Saprospirales</taxon>
        <taxon>Lewinellaceae</taxon>
        <taxon>Neolewinella</taxon>
    </lineage>
</organism>
<protein>
    <submittedName>
        <fullName evidence="1">Uncharacterized protein</fullName>
    </submittedName>
</protein>
<proteinExistence type="predicted"/>
<accession>A0A4S4NHW7</accession>
<dbReference type="EMBL" id="SRSF01000004">
    <property type="protein sequence ID" value="THH39306.1"/>
    <property type="molecule type" value="Genomic_DNA"/>
</dbReference>
<sequence length="490" mass="57162">MAIAKKELLTELIESLDSSERRFFTRHANRSGGGEENKFYRLFRFLSEGGSLEDPGLPAQLGIEGTAQLANLQRHLYGRLLDALRLQHRRRDLGIQVREQIDYANLLYDRGLYLHALKLLGRAKEQAIKFHLDLHHLLIIDFEKVIESRHITRASSERMTSLTSESRRRQEVMGSTVRQSNLQLMLQRHFIQHGHVASPAEARKFYQLYHHYFSDPVPVGATFQERILGHQCRFWYHYNQLQLEQAAQHARSWTDQFSGHREWRERDVNYYLKGMDRGLLIAFFRHDAEAHRKIHAELVAFINQRSDTQQQRNSQLMATMVLLRAEINQLLLTNPCTCGPAQLEAFARRIAALQGVDRHKQLVMYYKLGALSVLNGRLEAALDFVAPILAEGKPLRYDLMVYARLLQLVCHYRLGHHEFVGYGVNNLARYLGRIDYHSHYPTLIIQLLRGLLREEPTARTAFDLGLARLRDRIFNLREFRYFDAVRLLAM</sequence>